<keyword evidence="1" id="KW-0732">Signal</keyword>
<comment type="caution">
    <text evidence="2">The sequence shown here is derived from an EMBL/GenBank/DDBJ whole genome shotgun (WGS) entry which is preliminary data.</text>
</comment>
<evidence type="ECO:0000313" key="3">
    <source>
        <dbReference type="EMBL" id="CAF3320540.1"/>
    </source>
</evidence>
<dbReference type="Proteomes" id="UP000663848">
    <property type="component" value="Unassembled WGS sequence"/>
</dbReference>
<dbReference type="EMBL" id="CAJNYD010000003">
    <property type="protein sequence ID" value="CAF3165400.1"/>
    <property type="molecule type" value="Genomic_DNA"/>
</dbReference>
<feature type="chain" id="PRO_5036231988" description="Galectin" evidence="1">
    <location>
        <begin position="19"/>
        <end position="216"/>
    </location>
</feature>
<dbReference type="EMBL" id="CAJOBO010001207">
    <property type="protein sequence ID" value="CAF4351306.1"/>
    <property type="molecule type" value="Genomic_DNA"/>
</dbReference>
<feature type="signal peptide" evidence="1">
    <location>
        <begin position="1"/>
        <end position="18"/>
    </location>
</feature>
<gene>
    <name evidence="3" type="ORF">GRG538_LOCUS2383</name>
    <name evidence="4" type="ORF">HFQ381_LOCUS16770</name>
    <name evidence="2" type="ORF">LUA448_LOCUS121</name>
    <name evidence="5" type="ORF">QYT958_LOCUS15608</name>
</gene>
<dbReference type="Proteomes" id="UP000663872">
    <property type="component" value="Unassembled WGS sequence"/>
</dbReference>
<proteinExistence type="predicted"/>
<evidence type="ECO:0000256" key="1">
    <source>
        <dbReference type="SAM" id="SignalP"/>
    </source>
</evidence>
<dbReference type="AlphaFoldDB" id="A0A817PMC3"/>
<dbReference type="Proteomes" id="UP000663833">
    <property type="component" value="Unassembled WGS sequence"/>
</dbReference>
<evidence type="ECO:0000313" key="6">
    <source>
        <dbReference type="Proteomes" id="UP000663833"/>
    </source>
</evidence>
<evidence type="ECO:0008006" key="7">
    <source>
        <dbReference type="Google" id="ProtNLM"/>
    </source>
</evidence>
<organism evidence="2 6">
    <name type="scientific">Rotaria socialis</name>
    <dbReference type="NCBI Taxonomy" id="392032"/>
    <lineage>
        <taxon>Eukaryota</taxon>
        <taxon>Metazoa</taxon>
        <taxon>Spiralia</taxon>
        <taxon>Gnathifera</taxon>
        <taxon>Rotifera</taxon>
        <taxon>Eurotatoria</taxon>
        <taxon>Bdelloidea</taxon>
        <taxon>Philodinida</taxon>
        <taxon>Philodinidae</taxon>
        <taxon>Rotaria</taxon>
    </lineage>
</organism>
<dbReference type="Proteomes" id="UP000663851">
    <property type="component" value="Unassembled WGS sequence"/>
</dbReference>
<protein>
    <recommendedName>
        <fullName evidence="7">Galectin</fullName>
    </recommendedName>
</protein>
<dbReference type="EMBL" id="CAJNYT010000056">
    <property type="protein sequence ID" value="CAF3320540.1"/>
    <property type="molecule type" value="Genomic_DNA"/>
</dbReference>
<evidence type="ECO:0000313" key="2">
    <source>
        <dbReference type="EMBL" id="CAF3165400.1"/>
    </source>
</evidence>
<accession>A0A817PMC3</accession>
<evidence type="ECO:0000313" key="5">
    <source>
        <dbReference type="EMBL" id="CAF4663154.1"/>
    </source>
</evidence>
<sequence length="216" mass="24285">MLFFILIIGVFVHDGIQAFGNTTQSGSDIIYLDKPLNNRNRNGYAYSTPQFFLRTQTPVSFYFTTAMVGFVKVPGLSLALHHSRARLYEIRFQGSLYTTALAKRSYIRIMIDDAILISNKLYPNTEERKRLDPSFENNLLNSDMQGGIYLFSSSSNIVFPCVKFETAYIPAGTHSIDVVIRTEDTIIVHGSELFVKVFDIDESSQSSLPLVQTVSG</sequence>
<name>A0A817PMC3_9BILA</name>
<reference evidence="2" key="1">
    <citation type="submission" date="2021-02" db="EMBL/GenBank/DDBJ databases">
        <authorList>
            <person name="Nowell W R."/>
        </authorList>
    </citation>
    <scope>NUCLEOTIDE SEQUENCE</scope>
</reference>
<evidence type="ECO:0000313" key="4">
    <source>
        <dbReference type="EMBL" id="CAF4351306.1"/>
    </source>
</evidence>
<dbReference type="EMBL" id="CAJOBR010002190">
    <property type="protein sequence ID" value="CAF4663154.1"/>
    <property type="molecule type" value="Genomic_DNA"/>
</dbReference>